<feature type="compositionally biased region" description="Basic and acidic residues" evidence="4">
    <location>
        <begin position="742"/>
        <end position="755"/>
    </location>
</feature>
<evidence type="ECO:0000259" key="6">
    <source>
        <dbReference type="PROSITE" id="PS50002"/>
    </source>
</evidence>
<evidence type="ECO:0000256" key="3">
    <source>
        <dbReference type="SAM" id="Coils"/>
    </source>
</evidence>
<feature type="compositionally biased region" description="Polar residues" evidence="4">
    <location>
        <begin position="915"/>
        <end position="931"/>
    </location>
</feature>
<feature type="region of interest" description="Disordered" evidence="4">
    <location>
        <begin position="153"/>
        <end position="250"/>
    </location>
</feature>
<dbReference type="OrthoDB" id="5340910at2759"/>
<feature type="compositionally biased region" description="Basic and acidic residues" evidence="4">
    <location>
        <begin position="765"/>
        <end position="803"/>
    </location>
</feature>
<keyword evidence="8" id="KW-1185">Reference proteome</keyword>
<feature type="compositionally biased region" description="Polar residues" evidence="4">
    <location>
        <begin position="597"/>
        <end position="610"/>
    </location>
</feature>
<feature type="domain" description="SH3" evidence="6">
    <location>
        <begin position="361"/>
        <end position="422"/>
    </location>
</feature>
<evidence type="ECO:0000313" key="8">
    <source>
        <dbReference type="Proteomes" id="UP000193920"/>
    </source>
</evidence>
<keyword evidence="3" id="KW-0175">Coiled coil</keyword>
<feature type="transmembrane region" description="Helical" evidence="5">
    <location>
        <begin position="7"/>
        <end position="26"/>
    </location>
</feature>
<evidence type="ECO:0000256" key="2">
    <source>
        <dbReference type="PROSITE-ProRule" id="PRU00192"/>
    </source>
</evidence>
<dbReference type="SMART" id="SM00326">
    <property type="entry name" value="SH3"/>
    <property type="match status" value="1"/>
</dbReference>
<feature type="transmembrane region" description="Helical" evidence="5">
    <location>
        <begin position="58"/>
        <end position="80"/>
    </location>
</feature>
<keyword evidence="5" id="KW-0812">Transmembrane</keyword>
<dbReference type="PROSITE" id="PS50002">
    <property type="entry name" value="SH3"/>
    <property type="match status" value="1"/>
</dbReference>
<accession>A0A1Y2ABX6</accession>
<dbReference type="InterPro" id="IPR036028">
    <property type="entry name" value="SH3-like_dom_sf"/>
</dbReference>
<feature type="compositionally biased region" description="Basic and acidic residues" evidence="4">
    <location>
        <begin position="580"/>
        <end position="596"/>
    </location>
</feature>
<feature type="compositionally biased region" description="Basic and acidic residues" evidence="4">
    <location>
        <begin position="720"/>
        <end position="732"/>
    </location>
</feature>
<feature type="compositionally biased region" description="Polar residues" evidence="4">
    <location>
        <begin position="153"/>
        <end position="210"/>
    </location>
</feature>
<name>A0A1Y2ABX6_9FUNG</name>
<evidence type="ECO:0000256" key="1">
    <source>
        <dbReference type="ARBA" id="ARBA00022443"/>
    </source>
</evidence>
<feature type="region of interest" description="Disordered" evidence="4">
    <location>
        <begin position="572"/>
        <end position="610"/>
    </location>
</feature>
<feature type="region of interest" description="Disordered" evidence="4">
    <location>
        <begin position="623"/>
        <end position="671"/>
    </location>
</feature>
<reference evidence="7 8" key="1">
    <citation type="submission" date="2016-08" db="EMBL/GenBank/DDBJ databases">
        <title>A Parts List for Fungal Cellulosomes Revealed by Comparative Genomics.</title>
        <authorList>
            <consortium name="DOE Joint Genome Institute"/>
            <person name="Haitjema C.H."/>
            <person name="Gilmore S.P."/>
            <person name="Henske J.K."/>
            <person name="Solomon K.V."/>
            <person name="De Groot R."/>
            <person name="Kuo A."/>
            <person name="Mondo S.J."/>
            <person name="Salamov A.A."/>
            <person name="Labutti K."/>
            <person name="Zhao Z."/>
            <person name="Chiniquy J."/>
            <person name="Barry K."/>
            <person name="Brewer H.M."/>
            <person name="Purvine S.O."/>
            <person name="Wright A.T."/>
            <person name="Boxma B."/>
            <person name="Van Alen T."/>
            <person name="Hackstein J.H."/>
            <person name="Baker S.E."/>
            <person name="Grigoriev I.V."/>
            <person name="O'Malley M.A."/>
        </authorList>
    </citation>
    <scope>NUCLEOTIDE SEQUENCE [LARGE SCALE GENOMIC DNA]</scope>
    <source>
        <strain evidence="7 8">G1</strain>
    </source>
</reference>
<comment type="caution">
    <text evidence="7">The sequence shown here is derived from an EMBL/GenBank/DDBJ whole genome shotgun (WGS) entry which is preliminary data.</text>
</comment>
<gene>
    <name evidence="7" type="ORF">LY90DRAFT_677017</name>
</gene>
<evidence type="ECO:0000313" key="7">
    <source>
        <dbReference type="EMBL" id="ORY19974.1"/>
    </source>
</evidence>
<dbReference type="SUPFAM" id="SSF50044">
    <property type="entry name" value="SH3-domain"/>
    <property type="match status" value="1"/>
</dbReference>
<dbReference type="AlphaFoldDB" id="A0A1Y2ABX6"/>
<feature type="compositionally biased region" description="Polar residues" evidence="4">
    <location>
        <begin position="825"/>
        <end position="908"/>
    </location>
</feature>
<protein>
    <recommendedName>
        <fullName evidence="6">SH3 domain-containing protein</fullName>
    </recommendedName>
</protein>
<proteinExistence type="predicted"/>
<dbReference type="Proteomes" id="UP000193920">
    <property type="component" value="Unassembled WGS sequence"/>
</dbReference>
<evidence type="ECO:0000256" key="4">
    <source>
        <dbReference type="SAM" id="MobiDB-lite"/>
    </source>
</evidence>
<feature type="coiled-coil region" evidence="3">
    <location>
        <begin position="313"/>
        <end position="340"/>
    </location>
</feature>
<keyword evidence="1 2" id="KW-0728">SH3 domain</keyword>
<evidence type="ECO:0000256" key="5">
    <source>
        <dbReference type="SAM" id="Phobius"/>
    </source>
</evidence>
<keyword evidence="5" id="KW-1133">Transmembrane helix</keyword>
<dbReference type="InterPro" id="IPR001452">
    <property type="entry name" value="SH3_domain"/>
</dbReference>
<dbReference type="Gene3D" id="2.30.30.40">
    <property type="entry name" value="SH3 Domains"/>
    <property type="match status" value="1"/>
</dbReference>
<feature type="region of interest" description="Disordered" evidence="4">
    <location>
        <begin position="292"/>
        <end position="311"/>
    </location>
</feature>
<feature type="compositionally biased region" description="Low complexity" evidence="4">
    <location>
        <begin position="211"/>
        <end position="250"/>
    </location>
</feature>
<feature type="region of interest" description="Disordered" evidence="4">
    <location>
        <begin position="714"/>
        <end position="942"/>
    </location>
</feature>
<dbReference type="EMBL" id="MCOG01000308">
    <property type="protein sequence ID" value="ORY19974.1"/>
    <property type="molecule type" value="Genomic_DNA"/>
</dbReference>
<organism evidence="7 8">
    <name type="scientific">Neocallimastix californiae</name>
    <dbReference type="NCBI Taxonomy" id="1754190"/>
    <lineage>
        <taxon>Eukaryota</taxon>
        <taxon>Fungi</taxon>
        <taxon>Fungi incertae sedis</taxon>
        <taxon>Chytridiomycota</taxon>
        <taxon>Chytridiomycota incertae sedis</taxon>
        <taxon>Neocallimastigomycetes</taxon>
        <taxon>Neocallimastigales</taxon>
        <taxon>Neocallimastigaceae</taxon>
        <taxon>Neocallimastix</taxon>
    </lineage>
</organism>
<feature type="compositionally biased region" description="Polar residues" evidence="4">
    <location>
        <begin position="804"/>
        <end position="815"/>
    </location>
</feature>
<keyword evidence="5" id="KW-0472">Membrane</keyword>
<sequence>MGIVIYMLNYILFILLINVNIINAQGNTNVAISNQDNEVKSNSENLWNNVKDFVKSTIGLIVILSSIAVITILFIIIFFCKMKRDIGGKRKISNNEFSGKEDSKSFLNVESSIYSVSSNKIKNSDGNRFIIGIPNIQNGNNINENNLSFMRSESQGFNKNSPSNNNTIKSNFTSNSRCNNTMNSNFSSSRNNTINSNYSTNRNNTMNSKYSTSRNNTMNSNYSTNRNNTMNSNYSSSSNRNNNNNRSPNSINIFNYENLSKNLINKGSYDDNGNNIGNVSFERLIKGKPQPINVFDRENNPNRTSSLIGDDDIDRLNDNLNNNDNDKNNLNNENDSLIQSYYQDNNIKNDITMESIPIEYRSLQTYRVIHNFMPHRYDELHVVKDDLLKLIKSYEDGWSFCFNIKTKSKGFIPKNKLRIVDETAITNNIKSDNNINSNSDEKINNSIKKNNININEKENEINLDSVQNKRIDTDNENDDVKLIPNFPKGQLILKINGNEKDVEHKIVIEDNMFSHNNSCHAILDYTDSSISLSSTPNLKSPNVASLEHLNPNDALLRKNFIPAKSKLSMDLEGLNDDNNDNDKDNIDNDHDIENKSIDSSMSTSQPSVQNLSLGRQLLSSQALRSPAMNYQRKRSSSQPMLPSDLEDNEKPKNKNRPRSRSLGGGDFNTSNDYMSESFDSLGIDTSVYSSINNNENYGNKNLYLDDNNNIFPKSNYGFHSEPRKNKTEKEDYPNNLNPSYRTEPRFKNKDNDYKEFTSQSLPHKNNRDPRYDPRYDPRNDPRNNFRERDYDYKDFNPRNDLRYNSRSQSNVNSNYRGERERNPLAINTSFRSNPRTPTGNTSFRSNPRTPTGNTSFRSNPRTPTGNTSFRSNPRTPTGNTSFRSNPRTPTGNTSFRSSPITPTGNTSFRGDLRSPTANISFRNNGRNTTANYRDEPRSTNPGMNYMGDIKVKEGMRDGIRPPNTSLNYLNEQKGQGYINQF</sequence>
<dbReference type="CDD" id="cd00174">
    <property type="entry name" value="SH3"/>
    <property type="match status" value="1"/>
</dbReference>